<organism evidence="1 2">
    <name type="scientific">Flavobacterium piscinae</name>
    <dbReference type="NCBI Taxonomy" id="2506424"/>
    <lineage>
        <taxon>Bacteria</taxon>
        <taxon>Pseudomonadati</taxon>
        <taxon>Bacteroidota</taxon>
        <taxon>Flavobacteriia</taxon>
        <taxon>Flavobacteriales</taxon>
        <taxon>Flavobacteriaceae</taxon>
        <taxon>Flavobacterium</taxon>
    </lineage>
</organism>
<protein>
    <submittedName>
        <fullName evidence="1">Uncharacterized protein</fullName>
    </submittedName>
</protein>
<dbReference type="AlphaFoldDB" id="A0A4V1N4H6"/>
<sequence>MALFLFVKPIIPVFEYIVNYDFIVKELCENKAKPELACNGKCHLMKELAKANDSDNPLSTDKKETSKQPIEVLFLEKFPVDFQLFSFKEIKKFNSFYSNLYQNTTTFSTFHPPTV</sequence>
<gene>
    <name evidence="1" type="ORF">EQG68_08105</name>
</gene>
<evidence type="ECO:0000313" key="1">
    <source>
        <dbReference type="EMBL" id="RXR32196.1"/>
    </source>
</evidence>
<reference evidence="2" key="1">
    <citation type="submission" date="2019-01" db="EMBL/GenBank/DDBJ databases">
        <title>Cytophagaceae bacterium strain CAR-16.</title>
        <authorList>
            <person name="Chen W.-M."/>
        </authorList>
    </citation>
    <scope>NUCLEOTIDE SEQUENCE [LARGE SCALE GENOMIC DNA]</scope>
    <source>
        <strain evidence="2">ICH-30</strain>
    </source>
</reference>
<proteinExistence type="predicted"/>
<dbReference type="RefSeq" id="WP_129464311.1">
    <property type="nucleotide sequence ID" value="NZ_JACSXZ010000001.1"/>
</dbReference>
<dbReference type="Proteomes" id="UP000289734">
    <property type="component" value="Unassembled WGS sequence"/>
</dbReference>
<keyword evidence="2" id="KW-1185">Reference proteome</keyword>
<evidence type="ECO:0000313" key="2">
    <source>
        <dbReference type="Proteomes" id="UP000289734"/>
    </source>
</evidence>
<name>A0A4V1N4H6_9FLAO</name>
<dbReference type="OrthoDB" id="980645at2"/>
<accession>A0A4V1N4H6</accession>
<dbReference type="EMBL" id="SBKQ01000007">
    <property type="protein sequence ID" value="RXR32196.1"/>
    <property type="molecule type" value="Genomic_DNA"/>
</dbReference>
<comment type="caution">
    <text evidence="1">The sequence shown here is derived from an EMBL/GenBank/DDBJ whole genome shotgun (WGS) entry which is preliminary data.</text>
</comment>